<name>A0AAD5H916_UMBRA</name>
<dbReference type="InterPro" id="IPR013846">
    <property type="entry name" value="mRNA_cap_enzyme_C"/>
</dbReference>
<keyword evidence="9" id="KW-0506">mRNA capping</keyword>
<evidence type="ECO:0000256" key="7">
    <source>
        <dbReference type="ARBA" id="ARBA00022695"/>
    </source>
</evidence>
<evidence type="ECO:0000256" key="2">
    <source>
        <dbReference type="ARBA" id="ARBA00010237"/>
    </source>
</evidence>
<evidence type="ECO:0000256" key="12">
    <source>
        <dbReference type="ARBA" id="ARBA00029909"/>
    </source>
</evidence>
<evidence type="ECO:0000256" key="10">
    <source>
        <dbReference type="ARBA" id="ARBA00023134"/>
    </source>
</evidence>
<dbReference type="SUPFAM" id="SSF50249">
    <property type="entry name" value="Nucleic acid-binding proteins"/>
    <property type="match status" value="1"/>
</dbReference>
<evidence type="ECO:0000256" key="6">
    <source>
        <dbReference type="ARBA" id="ARBA00022679"/>
    </source>
</evidence>
<evidence type="ECO:0000256" key="8">
    <source>
        <dbReference type="ARBA" id="ARBA00022741"/>
    </source>
</evidence>
<evidence type="ECO:0000256" key="13">
    <source>
        <dbReference type="ARBA" id="ARBA00030702"/>
    </source>
</evidence>
<evidence type="ECO:0000256" key="9">
    <source>
        <dbReference type="ARBA" id="ARBA00023042"/>
    </source>
</evidence>
<evidence type="ECO:0000256" key="1">
    <source>
        <dbReference type="ARBA" id="ARBA00004123"/>
    </source>
</evidence>
<dbReference type="AlphaFoldDB" id="A0AAD5H916"/>
<dbReference type="CDD" id="cd07895">
    <property type="entry name" value="Adenylation_mRNA_capping"/>
    <property type="match status" value="1"/>
</dbReference>
<feature type="domain" description="mRNA capping enzyme C-terminal" evidence="18">
    <location>
        <begin position="243"/>
        <end position="365"/>
    </location>
</feature>
<evidence type="ECO:0000313" key="20">
    <source>
        <dbReference type="Proteomes" id="UP001206595"/>
    </source>
</evidence>
<keyword evidence="10" id="KW-0342">GTP-binding</keyword>
<proteinExistence type="inferred from homology"/>
<dbReference type="EMBL" id="MU620963">
    <property type="protein sequence ID" value="KAI8576045.1"/>
    <property type="molecule type" value="Genomic_DNA"/>
</dbReference>
<comment type="catalytic activity">
    <reaction evidence="14">
        <text>a 5'-end diphospho-ribonucleoside in mRNA + GTP + H(+) = a 5'-end (5'-triphosphoguanosine)-ribonucleoside in mRNA + diphosphate</text>
        <dbReference type="Rhea" id="RHEA:67012"/>
        <dbReference type="Rhea" id="RHEA-COMP:17165"/>
        <dbReference type="Rhea" id="RHEA-COMP:17166"/>
        <dbReference type="ChEBI" id="CHEBI:15378"/>
        <dbReference type="ChEBI" id="CHEBI:33019"/>
        <dbReference type="ChEBI" id="CHEBI:37565"/>
        <dbReference type="ChEBI" id="CHEBI:167616"/>
        <dbReference type="ChEBI" id="CHEBI:167617"/>
        <dbReference type="EC" id="2.7.7.50"/>
    </reaction>
    <physiologicalReaction direction="left-to-right" evidence="14">
        <dbReference type="Rhea" id="RHEA:67013"/>
    </physiologicalReaction>
</comment>
<dbReference type="PANTHER" id="PTHR10367:SF17">
    <property type="entry name" value="MRNA-CAPPING ENZYME"/>
    <property type="match status" value="1"/>
</dbReference>
<keyword evidence="6" id="KW-0808">Transferase</keyword>
<dbReference type="SUPFAM" id="SSF56091">
    <property type="entry name" value="DNA ligase/mRNA capping enzyme, catalytic domain"/>
    <property type="match status" value="1"/>
</dbReference>
<dbReference type="PIRSF" id="PIRSF036959">
    <property type="entry name" value="mRNA_cap_alpha"/>
    <property type="match status" value="1"/>
</dbReference>
<dbReference type="Gene3D" id="3.30.470.30">
    <property type="entry name" value="DNA ligase/mRNA capping enzyme"/>
    <property type="match status" value="1"/>
</dbReference>
<dbReference type="EC" id="2.7.7.50" evidence="3"/>
<dbReference type="Proteomes" id="UP001206595">
    <property type="component" value="Unassembled WGS sequence"/>
</dbReference>
<dbReference type="Pfam" id="PF01331">
    <property type="entry name" value="mRNA_cap_enzyme"/>
    <property type="match status" value="1"/>
</dbReference>
<reference evidence="19" key="1">
    <citation type="submission" date="2021-06" db="EMBL/GenBank/DDBJ databases">
        <authorList>
            <consortium name="DOE Joint Genome Institute"/>
            <person name="Mondo S.J."/>
            <person name="Amses K.R."/>
            <person name="Simmons D.R."/>
            <person name="Longcore J.E."/>
            <person name="Seto K."/>
            <person name="Alves G.H."/>
            <person name="Bonds A.E."/>
            <person name="Quandt C.A."/>
            <person name="Davis W.J."/>
            <person name="Chang Y."/>
            <person name="Letcher P.M."/>
            <person name="Powell M.J."/>
            <person name="Kuo A."/>
            <person name="Labutti K."/>
            <person name="Pangilinan J."/>
            <person name="Andreopoulos W."/>
            <person name="Tritt A."/>
            <person name="Riley R."/>
            <person name="Hundley H."/>
            <person name="Johnson J."/>
            <person name="Lipzen A."/>
            <person name="Barry K."/>
            <person name="Berbee M.L."/>
            <person name="Buchler N.E."/>
            <person name="Grigoriev I.V."/>
            <person name="Spatafora J.W."/>
            <person name="Stajich J.E."/>
            <person name="James T.Y."/>
        </authorList>
    </citation>
    <scope>NUCLEOTIDE SEQUENCE</scope>
    <source>
        <strain evidence="19">AG</strain>
    </source>
</reference>
<protein>
    <recommendedName>
        <fullName evidence="4">mRNA-capping enzyme subunit alpha</fullName>
        <ecNumber evidence="3">2.7.7.50</ecNumber>
    </recommendedName>
    <alternativeName>
        <fullName evidence="12">GTP--RNA guanylyltransferase</fullName>
    </alternativeName>
    <alternativeName>
        <fullName evidence="13">mRNA guanylyltransferase</fullName>
    </alternativeName>
</protein>
<dbReference type="RefSeq" id="XP_051441049.1">
    <property type="nucleotide sequence ID" value="XM_051591875.1"/>
</dbReference>
<comment type="caution">
    <text evidence="19">The sequence shown here is derived from an EMBL/GenBank/DDBJ whole genome shotgun (WGS) entry which is preliminary data.</text>
</comment>
<evidence type="ECO:0000256" key="11">
    <source>
        <dbReference type="ARBA" id="ARBA00023242"/>
    </source>
</evidence>
<evidence type="ECO:0000256" key="3">
    <source>
        <dbReference type="ARBA" id="ARBA00012475"/>
    </source>
</evidence>
<dbReference type="GO" id="GO:0004484">
    <property type="term" value="F:mRNA guanylyltransferase activity"/>
    <property type="evidence" value="ECO:0007669"/>
    <property type="project" value="UniProtKB-EC"/>
</dbReference>
<dbReference type="GO" id="GO:0005525">
    <property type="term" value="F:GTP binding"/>
    <property type="evidence" value="ECO:0007669"/>
    <property type="project" value="UniProtKB-KW"/>
</dbReference>
<keyword evidence="20" id="KW-1185">Reference proteome</keyword>
<feature type="domain" description="mRNA capping enzyme adenylation" evidence="17">
    <location>
        <begin position="43"/>
        <end position="239"/>
    </location>
</feature>
<dbReference type="InterPro" id="IPR017075">
    <property type="entry name" value="mRNA_cap_enzyme_alpha"/>
</dbReference>
<organism evidence="19 20">
    <name type="scientific">Umbelopsis ramanniana AG</name>
    <dbReference type="NCBI Taxonomy" id="1314678"/>
    <lineage>
        <taxon>Eukaryota</taxon>
        <taxon>Fungi</taxon>
        <taxon>Fungi incertae sedis</taxon>
        <taxon>Mucoromycota</taxon>
        <taxon>Mucoromycotina</taxon>
        <taxon>Umbelopsidomycetes</taxon>
        <taxon>Umbelopsidales</taxon>
        <taxon>Umbelopsidaceae</taxon>
        <taxon>Umbelopsis</taxon>
    </lineage>
</organism>
<dbReference type="InterPro" id="IPR012340">
    <property type="entry name" value="NA-bd_OB-fold"/>
</dbReference>
<keyword evidence="11" id="KW-0539">Nucleus</keyword>
<evidence type="ECO:0000256" key="15">
    <source>
        <dbReference type="ARBA" id="ARBA00047082"/>
    </source>
</evidence>
<dbReference type="Gene3D" id="2.40.50.140">
    <property type="entry name" value="Nucleic acid-binding proteins"/>
    <property type="match status" value="1"/>
</dbReference>
<comment type="subcellular location">
    <subcellularLocation>
        <location evidence="1">Nucleus</location>
    </subcellularLocation>
</comment>
<keyword evidence="8" id="KW-0547">Nucleotide-binding</keyword>
<sequence length="381" mass="44236">MTSPHSGVPDIPGILQYEPALGHLKQYVANLMQMRSYRFPGAQPVSFRQDHLRQLEREDYFVAEKSDGVRCLALITVNRETKAQEVYLFDRKSNFFLIPNLRFPIPNDPSFQKCHTDTIIDGELVLDKEPDGRVQQRLLLFDCLTIAGKVLVERDLSKRLGYLKMDILRPYQQMLQKRPDIASSQPFSVEFKEQQFSYHLETIFNEIIPNLKHGNDGLIFTSVNGPYTLGTCETMLKWKPANENSIDFKISLDFPPSGTIPGVVDTTARPRIGLWVWRGGRDYMPFGEMGVTDEEWFRDFAPLGRTLQGRIVECNYDIEAQQRLRLSSPWRFMRYRTDKPDANHKSTVDKVLDSIRDGITQQELVDRAPYFREAWNQRKHQ</sequence>
<evidence type="ECO:0000256" key="4">
    <source>
        <dbReference type="ARBA" id="ARBA00019171"/>
    </source>
</evidence>
<evidence type="ECO:0000256" key="14">
    <source>
        <dbReference type="ARBA" id="ARBA00044624"/>
    </source>
</evidence>
<accession>A0AAD5H916</accession>
<comment type="similarity">
    <text evidence="2">Belongs to the eukaryotic GTase family.</text>
</comment>
<dbReference type="GeneID" id="75917218"/>
<reference evidence="19" key="2">
    <citation type="journal article" date="2022" name="Proc. Natl. Acad. Sci. U.S.A.">
        <title>Diploid-dominant life cycles characterize the early evolution of Fungi.</title>
        <authorList>
            <person name="Amses K.R."/>
            <person name="Simmons D.R."/>
            <person name="Longcore J.E."/>
            <person name="Mondo S.J."/>
            <person name="Seto K."/>
            <person name="Jeronimo G.H."/>
            <person name="Bonds A.E."/>
            <person name="Quandt C.A."/>
            <person name="Davis W.J."/>
            <person name="Chang Y."/>
            <person name="Federici B.A."/>
            <person name="Kuo A."/>
            <person name="LaButti K."/>
            <person name="Pangilinan J."/>
            <person name="Andreopoulos W."/>
            <person name="Tritt A."/>
            <person name="Riley R."/>
            <person name="Hundley H."/>
            <person name="Johnson J."/>
            <person name="Lipzen A."/>
            <person name="Barry K."/>
            <person name="Lang B.F."/>
            <person name="Cuomo C.A."/>
            <person name="Buchler N.E."/>
            <person name="Grigoriev I.V."/>
            <person name="Spatafora J.W."/>
            <person name="Stajich J.E."/>
            <person name="James T.Y."/>
        </authorList>
    </citation>
    <scope>NUCLEOTIDE SEQUENCE</scope>
    <source>
        <strain evidence="19">AG</strain>
    </source>
</reference>
<dbReference type="GO" id="GO:0006370">
    <property type="term" value="P:7-methylguanosine mRNA capping"/>
    <property type="evidence" value="ECO:0007669"/>
    <property type="project" value="UniProtKB-KW"/>
</dbReference>
<evidence type="ECO:0000259" key="17">
    <source>
        <dbReference type="Pfam" id="PF01331"/>
    </source>
</evidence>
<keyword evidence="7" id="KW-0548">Nucleotidyltransferase</keyword>
<dbReference type="Pfam" id="PF03919">
    <property type="entry name" value="mRNA_cap_C"/>
    <property type="match status" value="1"/>
</dbReference>
<dbReference type="GO" id="GO:0005524">
    <property type="term" value="F:ATP binding"/>
    <property type="evidence" value="ECO:0007669"/>
    <property type="project" value="InterPro"/>
</dbReference>
<dbReference type="InterPro" id="IPR051029">
    <property type="entry name" value="mRNA_Capping_Enz/RNA_Phosphat"/>
</dbReference>
<comment type="subunit">
    <text evidence="15">Heterodimer. The mRNA-capping enzyme is composed of two separate chains alpha and beta, respectively a mRNA guanylyltransferase and an mRNA 5'-triphosphate monophosphatase.</text>
</comment>
<feature type="active site" description="N6-GMP-lysine intermediate" evidence="16">
    <location>
        <position position="65"/>
    </location>
</feature>
<evidence type="ECO:0000259" key="18">
    <source>
        <dbReference type="Pfam" id="PF03919"/>
    </source>
</evidence>
<gene>
    <name evidence="19" type="ORF">K450DRAFT_258628</name>
</gene>
<evidence type="ECO:0000256" key="16">
    <source>
        <dbReference type="PIRSR" id="PIRSR036959-1"/>
    </source>
</evidence>
<keyword evidence="5" id="KW-0507">mRNA processing</keyword>
<dbReference type="GO" id="GO:0031533">
    <property type="term" value="C:mRNA capping enzyme complex"/>
    <property type="evidence" value="ECO:0007669"/>
    <property type="project" value="InterPro"/>
</dbReference>
<evidence type="ECO:0000313" key="19">
    <source>
        <dbReference type="EMBL" id="KAI8576045.1"/>
    </source>
</evidence>
<dbReference type="InterPro" id="IPR001339">
    <property type="entry name" value="mRNA_cap_enzyme_adenylation"/>
</dbReference>
<dbReference type="PANTHER" id="PTHR10367">
    <property type="entry name" value="MRNA-CAPPING ENZYME"/>
    <property type="match status" value="1"/>
</dbReference>
<evidence type="ECO:0000256" key="5">
    <source>
        <dbReference type="ARBA" id="ARBA00022664"/>
    </source>
</evidence>